<organism evidence="1 2">
    <name type="scientific">Salinimicrobium marinum</name>
    <dbReference type="NCBI Taxonomy" id="680283"/>
    <lineage>
        <taxon>Bacteria</taxon>
        <taxon>Pseudomonadati</taxon>
        <taxon>Bacteroidota</taxon>
        <taxon>Flavobacteriia</taxon>
        <taxon>Flavobacteriales</taxon>
        <taxon>Flavobacteriaceae</taxon>
        <taxon>Salinimicrobium</taxon>
    </lineage>
</organism>
<sequence>MSVNKEELFNKCLDTVNKQIEKYRGKMDEISGQNAENNMHPDFDEYGNKGELLTEYEKQTGYLDNAQEMKETLANLDRNHLSEIVRPGSLVETKNSFYYISVPLGQIDLDSGTSVYAISTDAPIYKHLEGKKAGDNFTFNDEEVEIVKVY</sequence>
<gene>
    <name evidence="1" type="ORF">GCM10007103_12330</name>
</gene>
<keyword evidence="2" id="KW-1185">Reference proteome</keyword>
<dbReference type="EMBL" id="BMXB01000002">
    <property type="protein sequence ID" value="GHA32219.1"/>
    <property type="molecule type" value="Genomic_DNA"/>
</dbReference>
<dbReference type="Proteomes" id="UP000610456">
    <property type="component" value="Unassembled WGS sequence"/>
</dbReference>
<evidence type="ECO:0000313" key="1">
    <source>
        <dbReference type="EMBL" id="GHA32219.1"/>
    </source>
</evidence>
<protein>
    <recommendedName>
        <fullName evidence="3">Transcription elongation factor</fullName>
    </recommendedName>
</protein>
<reference evidence="1" key="1">
    <citation type="journal article" date="2014" name="Int. J. Syst. Evol. Microbiol.">
        <title>Complete genome sequence of Corynebacterium casei LMG S-19264T (=DSM 44701T), isolated from a smear-ripened cheese.</title>
        <authorList>
            <consortium name="US DOE Joint Genome Institute (JGI-PGF)"/>
            <person name="Walter F."/>
            <person name="Albersmeier A."/>
            <person name="Kalinowski J."/>
            <person name="Ruckert C."/>
        </authorList>
    </citation>
    <scope>NUCLEOTIDE SEQUENCE</scope>
    <source>
        <strain evidence="1">KCTC 12719</strain>
    </source>
</reference>
<evidence type="ECO:0008006" key="3">
    <source>
        <dbReference type="Google" id="ProtNLM"/>
    </source>
</evidence>
<evidence type="ECO:0000313" key="2">
    <source>
        <dbReference type="Proteomes" id="UP000610456"/>
    </source>
</evidence>
<reference evidence="1" key="2">
    <citation type="submission" date="2020-09" db="EMBL/GenBank/DDBJ databases">
        <authorList>
            <person name="Sun Q."/>
            <person name="Kim S."/>
        </authorList>
    </citation>
    <scope>NUCLEOTIDE SEQUENCE</scope>
    <source>
        <strain evidence="1">KCTC 12719</strain>
    </source>
</reference>
<accession>A0A918SCQ6</accession>
<dbReference type="RefSeq" id="WP_189603823.1">
    <property type="nucleotide sequence ID" value="NZ_BMXB01000002.1"/>
</dbReference>
<proteinExistence type="predicted"/>
<comment type="caution">
    <text evidence="1">The sequence shown here is derived from an EMBL/GenBank/DDBJ whole genome shotgun (WGS) entry which is preliminary data.</text>
</comment>
<name>A0A918SCQ6_9FLAO</name>
<dbReference type="AlphaFoldDB" id="A0A918SCQ6"/>